<evidence type="ECO:0000256" key="9">
    <source>
        <dbReference type="ARBA" id="ARBA00048988"/>
    </source>
</evidence>
<dbReference type="PROSITE" id="PS51198">
    <property type="entry name" value="UVRD_HELICASE_ATP_BIND"/>
    <property type="match status" value="1"/>
</dbReference>
<keyword evidence="3 10" id="KW-0378">Hydrolase</keyword>
<evidence type="ECO:0000256" key="10">
    <source>
        <dbReference type="PROSITE-ProRule" id="PRU00560"/>
    </source>
</evidence>
<dbReference type="Pfam" id="PF21196">
    <property type="entry name" value="PcrA_UvrD_tudor"/>
    <property type="match status" value="1"/>
</dbReference>
<dbReference type="Gene3D" id="1.10.10.160">
    <property type="match status" value="1"/>
</dbReference>
<dbReference type="Proteomes" id="UP001285521">
    <property type="component" value="Unassembled WGS sequence"/>
</dbReference>
<evidence type="ECO:0000256" key="5">
    <source>
        <dbReference type="ARBA" id="ARBA00022840"/>
    </source>
</evidence>
<dbReference type="GO" id="GO:0003678">
    <property type="term" value="F:DNA helicase activity"/>
    <property type="evidence" value="ECO:0007669"/>
    <property type="project" value="UniProtKB-EC"/>
</dbReference>
<evidence type="ECO:0000256" key="12">
    <source>
        <dbReference type="SAM" id="MobiDB-lite"/>
    </source>
</evidence>
<organism evidence="15 16">
    <name type="scientific">Lentzea miocenica</name>
    <dbReference type="NCBI Taxonomy" id="3095431"/>
    <lineage>
        <taxon>Bacteria</taxon>
        <taxon>Bacillati</taxon>
        <taxon>Actinomycetota</taxon>
        <taxon>Actinomycetes</taxon>
        <taxon>Pseudonocardiales</taxon>
        <taxon>Pseudonocardiaceae</taxon>
        <taxon>Lentzea</taxon>
    </lineage>
</organism>
<dbReference type="PANTHER" id="PTHR11070:SF2">
    <property type="entry name" value="ATP-DEPENDENT DNA HELICASE SRS2"/>
    <property type="match status" value="1"/>
</dbReference>
<protein>
    <recommendedName>
        <fullName evidence="11">ATP-dependent DNA helicase</fullName>
        <ecNumber evidence="11">5.6.2.4</ecNumber>
    </recommendedName>
</protein>
<feature type="domain" description="UvrD-like helicase C-terminal" evidence="14">
    <location>
        <begin position="307"/>
        <end position="593"/>
    </location>
</feature>
<evidence type="ECO:0000256" key="3">
    <source>
        <dbReference type="ARBA" id="ARBA00022801"/>
    </source>
</evidence>
<feature type="compositionally biased region" description="Polar residues" evidence="12">
    <location>
        <begin position="688"/>
        <end position="697"/>
    </location>
</feature>
<dbReference type="Pfam" id="PF00580">
    <property type="entry name" value="UvrD-helicase"/>
    <property type="match status" value="1"/>
</dbReference>
<dbReference type="InterPro" id="IPR027417">
    <property type="entry name" value="P-loop_NTPase"/>
</dbReference>
<dbReference type="InterPro" id="IPR000212">
    <property type="entry name" value="DNA_helicase_UvrD/REP"/>
</dbReference>
<dbReference type="EMBL" id="JAXAVW010000015">
    <property type="protein sequence ID" value="MDX8032408.1"/>
    <property type="molecule type" value="Genomic_DNA"/>
</dbReference>
<feature type="domain" description="UvrD-like helicase ATP-binding" evidence="13">
    <location>
        <begin position="21"/>
        <end position="306"/>
    </location>
</feature>
<evidence type="ECO:0000256" key="4">
    <source>
        <dbReference type="ARBA" id="ARBA00022806"/>
    </source>
</evidence>
<evidence type="ECO:0000256" key="11">
    <source>
        <dbReference type="RuleBase" id="RU364053"/>
    </source>
</evidence>
<keyword evidence="2 10" id="KW-0547">Nucleotide-binding</keyword>
<dbReference type="CDD" id="cd18807">
    <property type="entry name" value="SF1_C_UvrD"/>
    <property type="match status" value="1"/>
</dbReference>
<keyword evidence="16" id="KW-1185">Reference proteome</keyword>
<dbReference type="RefSeq" id="WP_319967449.1">
    <property type="nucleotide sequence ID" value="NZ_JAXAVW010000015.1"/>
</dbReference>
<dbReference type="PROSITE" id="PS51217">
    <property type="entry name" value="UVRD_HELICASE_CTER"/>
    <property type="match status" value="1"/>
</dbReference>
<evidence type="ECO:0000256" key="8">
    <source>
        <dbReference type="ARBA" id="ARBA00034617"/>
    </source>
</evidence>
<dbReference type="EC" id="5.6.2.4" evidence="11"/>
<sequence length="772" mass="85662">MSALFDLPSSPPVSRAGHLLDDLNPAQRRAVEHAGSPLLVVAGAGSGKTRVLTRRIAYLLAERDVHPGQIMAITFTNKAAAEMKERVADMVGARARSMWVSTFHSMCVRVMRRDAKTLGMSSNFSIYDSDDTRRLVTLVARDLDLDPKKYAARTLAVHISNLKNELIDPETATAQATNDLERRVAEVYTVYQRRLRESNSLDFDDLIMKTVELLQTFPDVAEHYRRRFRHVLVDEYQDTNHAQYTLVRELVGKAGGELPPAELCVVGDADQSIYAFRGATIRNIVEFERDYPDATTILLEQNYRSTQNILTAANAVISRNPNRRDKTLWSDLGEGEKIVGYVADNEHDEAAFVANEIDRLVDGGEVNNSEIAVFYRTNNQSRVFEEIFIRLGLPYRVVGGVRFYERREVRDALAYLRTLANPEDTVSLRRILNVPKRGIGDRAEACVSAYAERERISFASALREAVHDRVPMLNPRSRNAIAGFVEMMDQLGEMVEREDDVADILEAVLEQTGYRTELEASEDPQDHTRVENLNELVTVAREFTELELPEGADPVPSLPAFLERVSLVADADSIPDAESDCVVTLMTIHTAKGLEYPVVFSTGWEDGVFPHMRALGDPAELAEERRLAYVGITRAQRRLYLSRALVRSAWGQPSANPASRFLGEIPPDLLDWRRVEPSRSAPAAATTWGRSANSGSGIASRGLSRPAPGKAGWKDAPAMKLEVGDRVTHDKYGLGRVVAVDGAGLRATATIDFGGSGTVRLMLIGSVPMTKI</sequence>
<evidence type="ECO:0000259" key="14">
    <source>
        <dbReference type="PROSITE" id="PS51217"/>
    </source>
</evidence>
<proteinExistence type="inferred from homology"/>
<evidence type="ECO:0000313" key="16">
    <source>
        <dbReference type="Proteomes" id="UP001285521"/>
    </source>
</evidence>
<feature type="region of interest" description="Disordered" evidence="12">
    <location>
        <begin position="681"/>
        <end position="711"/>
    </location>
</feature>
<name>A0ABU4T364_9PSEU</name>
<comment type="caution">
    <text evidence="15">The sequence shown here is derived from an EMBL/GenBank/DDBJ whole genome shotgun (WGS) entry which is preliminary data.</text>
</comment>
<evidence type="ECO:0000256" key="7">
    <source>
        <dbReference type="ARBA" id="ARBA00023235"/>
    </source>
</evidence>
<evidence type="ECO:0000313" key="15">
    <source>
        <dbReference type="EMBL" id="MDX8032408.1"/>
    </source>
</evidence>
<dbReference type="SUPFAM" id="SSF52540">
    <property type="entry name" value="P-loop containing nucleoside triphosphate hydrolases"/>
    <property type="match status" value="1"/>
</dbReference>
<dbReference type="Gene3D" id="3.40.50.300">
    <property type="entry name" value="P-loop containing nucleotide triphosphate hydrolases"/>
    <property type="match status" value="2"/>
</dbReference>
<evidence type="ECO:0000259" key="13">
    <source>
        <dbReference type="PROSITE" id="PS51198"/>
    </source>
</evidence>
<dbReference type="InterPro" id="IPR014016">
    <property type="entry name" value="UvrD-like_ATP-bd"/>
</dbReference>
<keyword evidence="5 10" id="KW-0067">ATP-binding</keyword>
<dbReference type="Pfam" id="PF13361">
    <property type="entry name" value="UvrD_C"/>
    <property type="match status" value="1"/>
</dbReference>
<keyword evidence="6 11" id="KW-0238">DNA-binding</keyword>
<keyword evidence="4 10" id="KW-0347">Helicase</keyword>
<comment type="similarity">
    <text evidence="1 11">Belongs to the helicase family. UvrD subfamily.</text>
</comment>
<evidence type="ECO:0000256" key="1">
    <source>
        <dbReference type="ARBA" id="ARBA00009922"/>
    </source>
</evidence>
<dbReference type="GO" id="GO:0016787">
    <property type="term" value="F:hydrolase activity"/>
    <property type="evidence" value="ECO:0007669"/>
    <property type="project" value="UniProtKB-KW"/>
</dbReference>
<evidence type="ECO:0000256" key="2">
    <source>
        <dbReference type="ARBA" id="ARBA00022741"/>
    </source>
</evidence>
<dbReference type="CDD" id="cd17932">
    <property type="entry name" value="DEXQc_UvrD"/>
    <property type="match status" value="1"/>
</dbReference>
<dbReference type="InterPro" id="IPR013986">
    <property type="entry name" value="DExx_box_DNA_helicase_dom_sf"/>
</dbReference>
<reference evidence="15 16" key="2">
    <citation type="submission" date="2023-11" db="EMBL/GenBank/DDBJ databases">
        <authorList>
            <person name="Lara A.C."/>
            <person name="Chronakova A."/>
        </authorList>
    </citation>
    <scope>NUCLEOTIDE SEQUENCE [LARGE SCALE GENOMIC DNA]</scope>
    <source>
        <strain evidence="15 16">BCCO 10_0856</strain>
    </source>
</reference>
<dbReference type="NCBIfam" id="TIGR01073">
    <property type="entry name" value="pcrA"/>
    <property type="match status" value="1"/>
</dbReference>
<dbReference type="InterPro" id="IPR014017">
    <property type="entry name" value="DNA_helicase_UvrD-like_C"/>
</dbReference>
<comment type="catalytic activity">
    <reaction evidence="8">
        <text>Couples ATP hydrolysis with the unwinding of duplex DNA by translocating in the 3'-5' direction.</text>
        <dbReference type="EC" id="5.6.2.4"/>
    </reaction>
</comment>
<keyword evidence="7" id="KW-0413">Isomerase</keyword>
<dbReference type="InterPro" id="IPR005751">
    <property type="entry name" value="ATP-dep_DNA_helicase_PcrA"/>
</dbReference>
<gene>
    <name evidence="15" type="primary">pcrA</name>
    <name evidence="15" type="ORF">SK803_19510</name>
</gene>
<reference evidence="15 16" key="1">
    <citation type="submission" date="2023-11" db="EMBL/GenBank/DDBJ databases">
        <title>Lentzea sokolovensis, sp. nov., Lentzea kristufkii, sp. nov., and Lentzea miocenensis, sp. nov., rare actinobacteria from Sokolov Coal Basin, Miocene lacustrine sediment, Czech Republic.</title>
        <authorList>
            <person name="Lara A."/>
            <person name="Kotroba L."/>
            <person name="Nouioui I."/>
            <person name="Neumann-Schaal M."/>
            <person name="Mast Y."/>
            <person name="Chronakova A."/>
        </authorList>
    </citation>
    <scope>NUCLEOTIDE SEQUENCE [LARGE SCALE GENOMIC DNA]</scope>
    <source>
        <strain evidence="15 16">BCCO 10_0856</strain>
    </source>
</reference>
<evidence type="ECO:0000256" key="6">
    <source>
        <dbReference type="ARBA" id="ARBA00023125"/>
    </source>
</evidence>
<dbReference type="PANTHER" id="PTHR11070">
    <property type="entry name" value="UVRD / RECB / PCRA DNA HELICASE FAMILY MEMBER"/>
    <property type="match status" value="1"/>
</dbReference>
<comment type="catalytic activity">
    <reaction evidence="9 11">
        <text>ATP + H2O = ADP + phosphate + H(+)</text>
        <dbReference type="Rhea" id="RHEA:13065"/>
        <dbReference type="ChEBI" id="CHEBI:15377"/>
        <dbReference type="ChEBI" id="CHEBI:15378"/>
        <dbReference type="ChEBI" id="CHEBI:30616"/>
        <dbReference type="ChEBI" id="CHEBI:43474"/>
        <dbReference type="ChEBI" id="CHEBI:456216"/>
        <dbReference type="EC" id="5.6.2.4"/>
    </reaction>
</comment>
<feature type="binding site" evidence="10">
    <location>
        <begin position="42"/>
        <end position="49"/>
    </location>
    <ligand>
        <name>ATP</name>
        <dbReference type="ChEBI" id="CHEBI:30616"/>
    </ligand>
</feature>
<dbReference type="Gene3D" id="1.10.486.10">
    <property type="entry name" value="PCRA, domain 4"/>
    <property type="match status" value="1"/>
</dbReference>
<accession>A0ABU4T364</accession>